<dbReference type="EnsemblMetazoa" id="G20449.1">
    <property type="protein sequence ID" value="G20449.1:cds"/>
    <property type="gene ID" value="G20449"/>
</dbReference>
<keyword evidence="3 5" id="KW-0863">Zinc-finger</keyword>
<proteinExistence type="predicted"/>
<dbReference type="InterPro" id="IPR000306">
    <property type="entry name" value="Znf_FYVE"/>
</dbReference>
<dbReference type="PANTHER" id="PTHR14879:SF15">
    <property type="entry name" value="E3 UBIQUITIN-PROTEIN LIGASE RIFIFYLIN-LIKE PROTEIN"/>
    <property type="match status" value="1"/>
</dbReference>
<evidence type="ECO:0000256" key="4">
    <source>
        <dbReference type="ARBA" id="ARBA00022833"/>
    </source>
</evidence>
<dbReference type="PANTHER" id="PTHR14879">
    <property type="entry name" value="CASPASE REGULATOR, RING FINGER DOMAIN-CONTAINING"/>
    <property type="match status" value="1"/>
</dbReference>
<dbReference type="CDD" id="cd16500">
    <property type="entry name" value="RING-HC_CARP"/>
    <property type="match status" value="1"/>
</dbReference>
<dbReference type="GO" id="GO:0043161">
    <property type="term" value="P:proteasome-mediated ubiquitin-dependent protein catabolic process"/>
    <property type="evidence" value="ECO:0007669"/>
    <property type="project" value="TreeGrafter"/>
</dbReference>
<dbReference type="Pfam" id="PF23632">
    <property type="entry name" value="SAP_RNF34_RFFL"/>
    <property type="match status" value="2"/>
</dbReference>
<evidence type="ECO:0000256" key="6">
    <source>
        <dbReference type="SAM" id="MobiDB-lite"/>
    </source>
</evidence>
<dbReference type="PROSITE" id="PS50089">
    <property type="entry name" value="ZF_RING_2"/>
    <property type="match status" value="1"/>
</dbReference>
<dbReference type="GO" id="GO:0061630">
    <property type="term" value="F:ubiquitin protein ligase activity"/>
    <property type="evidence" value="ECO:0007669"/>
    <property type="project" value="TreeGrafter"/>
</dbReference>
<dbReference type="GO" id="GO:0070936">
    <property type="term" value="P:protein K48-linked ubiquitination"/>
    <property type="evidence" value="ECO:0007669"/>
    <property type="project" value="TreeGrafter"/>
</dbReference>
<dbReference type="InterPro" id="IPR013083">
    <property type="entry name" value="Znf_RING/FYVE/PHD"/>
</dbReference>
<sequence>MGQGASFVRDDIQTTHAYTTSQRGTNLANPTNPARPTSPEMVCESCNANFHIFNRKKLCKDCGRYFCANCVMQLQENVKKSHRQCKKCNILTSGRFTRQDLQKWKVKDLRCVLHKRNISTETCREKHDLIDLLVITFGVVSQNNSEERSSSSSQSATTNIHGNRGNIPIQIPSSGSSSRTSPSNSQQEIPRGSRMATDPVPPPTTSTNQQRSQSLQEGLPPHQEEPQRSQSLQQNESEAARAERLRQRQQEELRAAARLQEMMRQQEAQNQVQEQQERVKRYTLEDIKSEEEIDGLTVRQMKEVLVNNFVDYKGCVEKSELHLRVTRLWKEHQVNKQKTQEIISASESAPSNVASAEDELCKICMDAAINCVLLECGHMVTCTQCGRRLAECPICRQNVIHTTDLQKWKVKDLRCVLHKRNISTETCREKHDLIDLWSSRSVWSVRTTQRKTTNIHGNRGNIPNPIPHQAVVVEHHPPTLNRKFPGVPMATDPVPPPTTSTNQQRSQSLQEGLPPHQSGTITSASAGGTEGCCELQEMMRQQEAQNHSRAAGESETVHIGGIKSEEEIDGLTVRQMKEVLVNNFVDYKAVWRRVNYI</sequence>
<dbReference type="InterPro" id="IPR036361">
    <property type="entry name" value="SAP_dom_sf"/>
</dbReference>
<evidence type="ECO:0008006" key="11">
    <source>
        <dbReference type="Google" id="ProtNLM"/>
    </source>
</evidence>
<evidence type="ECO:0000256" key="1">
    <source>
        <dbReference type="ARBA" id="ARBA00004202"/>
    </source>
</evidence>
<evidence type="ECO:0000256" key="2">
    <source>
        <dbReference type="ARBA" id="ARBA00022723"/>
    </source>
</evidence>
<keyword evidence="10" id="KW-1185">Reference proteome</keyword>
<dbReference type="Proteomes" id="UP000005408">
    <property type="component" value="Unassembled WGS sequence"/>
</dbReference>
<evidence type="ECO:0000259" key="7">
    <source>
        <dbReference type="PROSITE" id="PS50089"/>
    </source>
</evidence>
<dbReference type="GO" id="GO:1902042">
    <property type="term" value="P:negative regulation of extrinsic apoptotic signaling pathway via death domain receptors"/>
    <property type="evidence" value="ECO:0007669"/>
    <property type="project" value="TreeGrafter"/>
</dbReference>
<dbReference type="InterPro" id="IPR051728">
    <property type="entry name" value="RING-FYVE_E3_ubiquitin-ligase"/>
</dbReference>
<dbReference type="GO" id="GO:0008270">
    <property type="term" value="F:zinc ion binding"/>
    <property type="evidence" value="ECO:0007669"/>
    <property type="project" value="UniProtKB-KW"/>
</dbReference>
<feature type="compositionally biased region" description="Polar residues" evidence="6">
    <location>
        <begin position="228"/>
        <end position="237"/>
    </location>
</feature>
<organism evidence="9 10">
    <name type="scientific">Magallana gigas</name>
    <name type="common">Pacific oyster</name>
    <name type="synonym">Crassostrea gigas</name>
    <dbReference type="NCBI Taxonomy" id="29159"/>
    <lineage>
        <taxon>Eukaryota</taxon>
        <taxon>Metazoa</taxon>
        <taxon>Spiralia</taxon>
        <taxon>Lophotrochozoa</taxon>
        <taxon>Mollusca</taxon>
        <taxon>Bivalvia</taxon>
        <taxon>Autobranchia</taxon>
        <taxon>Pteriomorphia</taxon>
        <taxon>Ostreida</taxon>
        <taxon>Ostreoidea</taxon>
        <taxon>Ostreidae</taxon>
        <taxon>Magallana</taxon>
    </lineage>
</organism>
<dbReference type="InterPro" id="IPR057299">
    <property type="entry name" value="RNF34_RFFL_SAP"/>
</dbReference>
<dbReference type="SUPFAM" id="SSF57850">
    <property type="entry name" value="RING/U-box"/>
    <property type="match status" value="1"/>
</dbReference>
<evidence type="ECO:0000256" key="5">
    <source>
        <dbReference type="PROSITE-ProRule" id="PRU00175"/>
    </source>
</evidence>
<dbReference type="GO" id="GO:0005886">
    <property type="term" value="C:plasma membrane"/>
    <property type="evidence" value="ECO:0007669"/>
    <property type="project" value="UniProtKB-SubCell"/>
</dbReference>
<keyword evidence="4" id="KW-0862">Zinc</keyword>
<feature type="domain" description="RING-type" evidence="7">
    <location>
        <begin position="361"/>
        <end position="396"/>
    </location>
</feature>
<dbReference type="SUPFAM" id="SSF57903">
    <property type="entry name" value="FYVE/PHD zinc finger"/>
    <property type="match status" value="1"/>
</dbReference>
<dbReference type="InterPro" id="IPR011011">
    <property type="entry name" value="Znf_FYVE_PHD"/>
</dbReference>
<feature type="compositionally biased region" description="Polar residues" evidence="6">
    <location>
        <begin position="205"/>
        <end position="216"/>
    </location>
</feature>
<dbReference type="Gene3D" id="1.10.720.140">
    <property type="match status" value="1"/>
</dbReference>
<dbReference type="SMART" id="SM00184">
    <property type="entry name" value="RING"/>
    <property type="match status" value="2"/>
</dbReference>
<dbReference type="InterPro" id="IPR017455">
    <property type="entry name" value="Znf_FYVE-rel"/>
</dbReference>
<dbReference type="CDD" id="cd15750">
    <property type="entry name" value="FYVE_CARP"/>
    <property type="match status" value="1"/>
</dbReference>
<feature type="compositionally biased region" description="Low complexity" evidence="6">
    <location>
        <begin position="167"/>
        <end position="187"/>
    </location>
</feature>
<dbReference type="InterPro" id="IPR055111">
    <property type="entry name" value="RNF34_RFFL_HeH"/>
</dbReference>
<dbReference type="Pfam" id="PF13920">
    <property type="entry name" value="zf-C3HC4_3"/>
    <property type="match status" value="1"/>
</dbReference>
<keyword evidence="2" id="KW-0479">Metal-binding</keyword>
<name>A0A8W8JUZ3_MAGGI</name>
<feature type="region of interest" description="Disordered" evidence="6">
    <location>
        <begin position="540"/>
        <end position="561"/>
    </location>
</feature>
<evidence type="ECO:0000313" key="9">
    <source>
        <dbReference type="EnsemblMetazoa" id="G20449.1:cds"/>
    </source>
</evidence>
<feature type="region of interest" description="Disordered" evidence="6">
    <location>
        <begin position="485"/>
        <end position="528"/>
    </location>
</feature>
<accession>A0A8W8JUZ3</accession>
<dbReference type="GO" id="GO:0005737">
    <property type="term" value="C:cytoplasm"/>
    <property type="evidence" value="ECO:0007669"/>
    <property type="project" value="TreeGrafter"/>
</dbReference>
<dbReference type="AlphaFoldDB" id="A0A8W8JUZ3"/>
<dbReference type="SMART" id="SM00064">
    <property type="entry name" value="FYVE"/>
    <property type="match status" value="1"/>
</dbReference>
<dbReference type="Pfam" id="PF01363">
    <property type="entry name" value="FYVE"/>
    <property type="match status" value="1"/>
</dbReference>
<dbReference type="Gene3D" id="1.10.720.30">
    <property type="entry name" value="SAP domain"/>
    <property type="match status" value="1"/>
</dbReference>
<comment type="subcellular location">
    <subcellularLocation>
        <location evidence="1">Cell membrane</location>
        <topology evidence="1">Peripheral membrane protein</topology>
    </subcellularLocation>
</comment>
<feature type="compositionally biased region" description="Polar residues" evidence="6">
    <location>
        <begin position="517"/>
        <end position="526"/>
    </location>
</feature>
<evidence type="ECO:0000259" key="8">
    <source>
        <dbReference type="PROSITE" id="PS50178"/>
    </source>
</evidence>
<feature type="domain" description="FYVE-type" evidence="8">
    <location>
        <begin position="43"/>
        <end position="88"/>
    </location>
</feature>
<dbReference type="PROSITE" id="PS50178">
    <property type="entry name" value="ZF_FYVE"/>
    <property type="match status" value="1"/>
</dbReference>
<protein>
    <recommendedName>
        <fullName evidence="11">E3 ubiquitin-protein ligase RNF34</fullName>
    </recommendedName>
</protein>
<reference evidence="9" key="1">
    <citation type="submission" date="2022-08" db="UniProtKB">
        <authorList>
            <consortium name="EnsemblMetazoa"/>
        </authorList>
    </citation>
    <scope>IDENTIFICATION</scope>
    <source>
        <strain evidence="9">05x7-T-G4-1.051#20</strain>
    </source>
</reference>
<evidence type="ECO:0000313" key="10">
    <source>
        <dbReference type="Proteomes" id="UP000005408"/>
    </source>
</evidence>
<evidence type="ECO:0000256" key="3">
    <source>
        <dbReference type="ARBA" id="ARBA00022771"/>
    </source>
</evidence>
<dbReference type="Pfam" id="PF22968">
    <property type="entry name" value="RNF34L-like_3rd"/>
    <property type="match status" value="2"/>
</dbReference>
<dbReference type="FunFam" id="3.30.40.10:FF:000110">
    <property type="entry name" value="E3 ubiquitin-protein ligase RNF34 isoform X1"/>
    <property type="match status" value="1"/>
</dbReference>
<feature type="compositionally biased region" description="Polar residues" evidence="6">
    <location>
        <begin position="499"/>
        <end position="510"/>
    </location>
</feature>
<dbReference type="InterPro" id="IPR001841">
    <property type="entry name" value="Znf_RING"/>
</dbReference>
<dbReference type="SUPFAM" id="SSF68906">
    <property type="entry name" value="SAP domain"/>
    <property type="match status" value="2"/>
</dbReference>
<feature type="region of interest" description="Disordered" evidence="6">
    <location>
        <begin position="143"/>
        <end position="249"/>
    </location>
</feature>
<dbReference type="Gene3D" id="3.30.40.10">
    <property type="entry name" value="Zinc/RING finger domain, C3HC4 (zinc finger)"/>
    <property type="match status" value="1"/>
</dbReference>
<feature type="compositionally biased region" description="Basic and acidic residues" evidence="6">
    <location>
        <begin position="238"/>
        <end position="249"/>
    </location>
</feature>